<organism evidence="2 3">
    <name type="scientific">Eragrostis curvula</name>
    <name type="common">weeping love grass</name>
    <dbReference type="NCBI Taxonomy" id="38414"/>
    <lineage>
        <taxon>Eukaryota</taxon>
        <taxon>Viridiplantae</taxon>
        <taxon>Streptophyta</taxon>
        <taxon>Embryophyta</taxon>
        <taxon>Tracheophyta</taxon>
        <taxon>Spermatophyta</taxon>
        <taxon>Magnoliopsida</taxon>
        <taxon>Liliopsida</taxon>
        <taxon>Poales</taxon>
        <taxon>Poaceae</taxon>
        <taxon>PACMAD clade</taxon>
        <taxon>Chloridoideae</taxon>
        <taxon>Eragrostideae</taxon>
        <taxon>Eragrostidinae</taxon>
        <taxon>Eragrostis</taxon>
    </lineage>
</organism>
<protein>
    <submittedName>
        <fullName evidence="2">Uncharacterized protein</fullName>
    </submittedName>
</protein>
<dbReference type="Gramene" id="TVU08697">
    <property type="protein sequence ID" value="TVU08697"/>
    <property type="gene ID" value="EJB05_42108"/>
</dbReference>
<dbReference type="Gene3D" id="2.30.240.10">
    <property type="entry name" value="At5g01610-like"/>
    <property type="match status" value="1"/>
</dbReference>
<dbReference type="PANTHER" id="PTHR31676:SF14">
    <property type="entry name" value="OS03G0393600 PROTEIN"/>
    <property type="match status" value="1"/>
</dbReference>
<proteinExistence type="predicted"/>
<gene>
    <name evidence="2" type="ORF">EJB05_42108</name>
</gene>
<name>A0A5J9TBX3_9POAL</name>
<feature type="chain" id="PRO_5023829494" evidence="1">
    <location>
        <begin position="25"/>
        <end position="142"/>
    </location>
</feature>
<keyword evidence="1" id="KW-0732">Signal</keyword>
<dbReference type="AlphaFoldDB" id="A0A5J9TBX3"/>
<dbReference type="Pfam" id="PF04398">
    <property type="entry name" value="DUF538"/>
    <property type="match status" value="1"/>
</dbReference>
<evidence type="ECO:0000256" key="1">
    <source>
        <dbReference type="SAM" id="SignalP"/>
    </source>
</evidence>
<dbReference type="InterPro" id="IPR036758">
    <property type="entry name" value="At5g01610-like"/>
</dbReference>
<accession>A0A5J9TBX3</accession>
<feature type="signal peptide" evidence="1">
    <location>
        <begin position="1"/>
        <end position="24"/>
    </location>
</feature>
<evidence type="ECO:0000313" key="2">
    <source>
        <dbReference type="EMBL" id="TVU08697.1"/>
    </source>
</evidence>
<dbReference type="SUPFAM" id="SSF141562">
    <property type="entry name" value="At5g01610-like"/>
    <property type="match status" value="1"/>
</dbReference>
<dbReference type="InterPro" id="IPR007493">
    <property type="entry name" value="DUF538"/>
</dbReference>
<comment type="caution">
    <text evidence="2">The sequence shown here is derived from an EMBL/GenBank/DDBJ whole genome shotgun (WGS) entry which is preliminary data.</text>
</comment>
<feature type="non-terminal residue" evidence="2">
    <location>
        <position position="1"/>
    </location>
</feature>
<dbReference type="EMBL" id="RWGY01000039">
    <property type="protein sequence ID" value="TVU08697.1"/>
    <property type="molecule type" value="Genomic_DNA"/>
</dbReference>
<dbReference type="Proteomes" id="UP000324897">
    <property type="component" value="Chromosome 3"/>
</dbReference>
<evidence type="ECO:0000313" key="3">
    <source>
        <dbReference type="Proteomes" id="UP000324897"/>
    </source>
</evidence>
<dbReference type="OrthoDB" id="674545at2759"/>
<reference evidence="2 3" key="1">
    <citation type="journal article" date="2019" name="Sci. Rep.">
        <title>A high-quality genome of Eragrostis curvula grass provides insights into Poaceae evolution and supports new strategies to enhance forage quality.</title>
        <authorList>
            <person name="Carballo J."/>
            <person name="Santos B.A.C.M."/>
            <person name="Zappacosta D."/>
            <person name="Garbus I."/>
            <person name="Selva J.P."/>
            <person name="Gallo C.A."/>
            <person name="Diaz A."/>
            <person name="Albertini E."/>
            <person name="Caccamo M."/>
            <person name="Echenique V."/>
        </authorList>
    </citation>
    <scope>NUCLEOTIDE SEQUENCE [LARGE SCALE GENOMIC DNA]</scope>
    <source>
        <strain evidence="3">cv. Victoria</strain>
        <tissue evidence="2">Leaf</tissue>
    </source>
</reference>
<keyword evidence="3" id="KW-1185">Reference proteome</keyword>
<sequence length="142" mass="14982">MANQQLLVIAVVASVFLTAVDVSASTAYDVLVKNNLPRGLFPKGVQSYVLRLDGRIDVTLPSDCNVFVTVGGQQTKLQFPRKFGGVVRPGSISGVYGIILNVESASLGISQIQRAGDLITITAKNSRLSIPVSSFAQSPSCS</sequence>
<dbReference type="PANTHER" id="PTHR31676">
    <property type="entry name" value="T31J12.3 PROTEIN-RELATED"/>
    <property type="match status" value="1"/>
</dbReference>